<dbReference type="Proteomes" id="UP000277858">
    <property type="component" value="Chromosome"/>
</dbReference>
<dbReference type="RefSeq" id="WP_028703121.1">
    <property type="nucleotide sequence ID" value="NZ_LR134473.1"/>
</dbReference>
<name>A0A3S4W7D8_9ACTN</name>
<evidence type="ECO:0000256" key="2">
    <source>
        <dbReference type="SAM" id="Phobius"/>
    </source>
</evidence>
<dbReference type="AlphaFoldDB" id="A0A3S4W7D8"/>
<dbReference type="Pfam" id="PF11239">
    <property type="entry name" value="DUF3040"/>
    <property type="match status" value="1"/>
</dbReference>
<gene>
    <name evidence="3" type="ORF">NCTC13652_00708</name>
</gene>
<feature type="transmembrane region" description="Helical" evidence="2">
    <location>
        <begin position="49"/>
        <end position="66"/>
    </location>
</feature>
<evidence type="ECO:0000313" key="3">
    <source>
        <dbReference type="EMBL" id="VEI02529.1"/>
    </source>
</evidence>
<dbReference type="EMBL" id="LR134473">
    <property type="protein sequence ID" value="VEI02529.1"/>
    <property type="molecule type" value="Genomic_DNA"/>
</dbReference>
<feature type="transmembrane region" description="Helical" evidence="2">
    <location>
        <begin position="72"/>
        <end position="94"/>
    </location>
</feature>
<evidence type="ECO:0000313" key="4">
    <source>
        <dbReference type="Proteomes" id="UP000277858"/>
    </source>
</evidence>
<feature type="region of interest" description="Disordered" evidence="1">
    <location>
        <begin position="97"/>
        <end position="144"/>
    </location>
</feature>
<protein>
    <submittedName>
        <fullName evidence="3">Protein of uncharacterized function (DUF3040)</fullName>
    </submittedName>
</protein>
<keyword evidence="2" id="KW-0472">Membrane</keyword>
<keyword evidence="2" id="KW-1133">Transmembrane helix</keyword>
<organism evidence="3 4">
    <name type="scientific">Acidipropionibacterium jensenii</name>
    <dbReference type="NCBI Taxonomy" id="1749"/>
    <lineage>
        <taxon>Bacteria</taxon>
        <taxon>Bacillati</taxon>
        <taxon>Actinomycetota</taxon>
        <taxon>Actinomycetes</taxon>
        <taxon>Propionibacteriales</taxon>
        <taxon>Propionibacteriaceae</taxon>
        <taxon>Acidipropionibacterium</taxon>
    </lineage>
</organism>
<reference evidence="3 4" key="1">
    <citation type="submission" date="2018-12" db="EMBL/GenBank/DDBJ databases">
        <authorList>
            <consortium name="Pathogen Informatics"/>
        </authorList>
    </citation>
    <scope>NUCLEOTIDE SEQUENCE [LARGE SCALE GENOMIC DNA]</scope>
    <source>
        <strain evidence="3 4">NCTC13652</strain>
    </source>
</reference>
<feature type="compositionally biased region" description="Basic residues" evidence="1">
    <location>
        <begin position="34"/>
        <end position="47"/>
    </location>
</feature>
<dbReference type="InterPro" id="IPR021401">
    <property type="entry name" value="DUF3040"/>
</dbReference>
<accession>A0A3S4W7D8</accession>
<proteinExistence type="predicted"/>
<keyword evidence="2" id="KW-0812">Transmembrane</keyword>
<feature type="region of interest" description="Disordered" evidence="1">
    <location>
        <begin position="12"/>
        <end position="47"/>
    </location>
</feature>
<keyword evidence="4" id="KW-1185">Reference proteome</keyword>
<feature type="compositionally biased region" description="Basic and acidic residues" evidence="1">
    <location>
        <begin position="131"/>
        <end position="144"/>
    </location>
</feature>
<feature type="compositionally biased region" description="Gly residues" evidence="1">
    <location>
        <begin position="99"/>
        <end position="112"/>
    </location>
</feature>
<evidence type="ECO:0000256" key="1">
    <source>
        <dbReference type="SAM" id="MobiDB-lite"/>
    </source>
</evidence>
<dbReference type="STRING" id="1122997.GCA_000425285_01540"/>
<sequence>MPLSAEEQRRLAELEESLSADDPSFARNFSRNAPRPKGRTGKRRPPRGRTLWSVLGIVIGLVLLLVGMELEAIVNIIVSILGFVVMLVSAVTLMSGLQHKGGGKGAPTGKGGSAATRGSHPAGTGRSFTQRMEERWRRRSDGQR</sequence>